<dbReference type="PANTHER" id="PTHR43549">
    <property type="entry name" value="MULTIDRUG RESISTANCE PROTEIN YPNP-RELATED"/>
    <property type="match status" value="1"/>
</dbReference>
<evidence type="ECO:0000256" key="1">
    <source>
        <dbReference type="ARBA" id="ARBA00004429"/>
    </source>
</evidence>
<feature type="transmembrane region" description="Helical" evidence="10">
    <location>
        <begin position="59"/>
        <end position="82"/>
    </location>
</feature>
<keyword evidence="9" id="KW-0046">Antibiotic resistance</keyword>
<dbReference type="RefSeq" id="WP_235311935.1">
    <property type="nucleotide sequence ID" value="NZ_JAKGAS010000004.1"/>
</dbReference>
<comment type="similarity">
    <text evidence="2">Belongs to the multi antimicrobial extrusion (MATE) (TC 2.A.66.1) family. MepA subfamily.</text>
</comment>
<comment type="subcellular location">
    <subcellularLocation>
        <location evidence="1">Cell inner membrane</location>
        <topology evidence="1">Multi-pass membrane protein</topology>
    </subcellularLocation>
</comment>
<gene>
    <name evidence="11" type="ORF">L0668_09060</name>
</gene>
<dbReference type="Proteomes" id="UP001521137">
    <property type="component" value="Unassembled WGS sequence"/>
</dbReference>
<feature type="transmembrane region" description="Helical" evidence="10">
    <location>
        <begin position="239"/>
        <end position="261"/>
    </location>
</feature>
<feature type="transmembrane region" description="Helical" evidence="10">
    <location>
        <begin position="166"/>
        <end position="186"/>
    </location>
</feature>
<feature type="transmembrane region" description="Helical" evidence="10">
    <location>
        <begin position="135"/>
        <end position="154"/>
    </location>
</feature>
<feature type="transmembrane region" description="Helical" evidence="10">
    <location>
        <begin position="281"/>
        <end position="301"/>
    </location>
</feature>
<evidence type="ECO:0000256" key="3">
    <source>
        <dbReference type="ARBA" id="ARBA00022106"/>
    </source>
</evidence>
<evidence type="ECO:0000256" key="6">
    <source>
        <dbReference type="ARBA" id="ARBA00022692"/>
    </source>
</evidence>
<evidence type="ECO:0000313" key="11">
    <source>
        <dbReference type="EMBL" id="MCF2948253.1"/>
    </source>
</evidence>
<feature type="transmembrane region" description="Helical" evidence="10">
    <location>
        <begin position="12"/>
        <end position="29"/>
    </location>
</feature>
<name>A0ABS9D5P5_9ALTE</name>
<evidence type="ECO:0000313" key="12">
    <source>
        <dbReference type="Proteomes" id="UP001521137"/>
    </source>
</evidence>
<evidence type="ECO:0000256" key="9">
    <source>
        <dbReference type="ARBA" id="ARBA00023251"/>
    </source>
</evidence>
<evidence type="ECO:0000256" key="7">
    <source>
        <dbReference type="ARBA" id="ARBA00022989"/>
    </source>
</evidence>
<keyword evidence="8 10" id="KW-0472">Membrane</keyword>
<keyword evidence="7 10" id="KW-1133">Transmembrane helix</keyword>
<evidence type="ECO:0000256" key="5">
    <source>
        <dbReference type="ARBA" id="ARBA00022475"/>
    </source>
</evidence>
<dbReference type="PANTHER" id="PTHR43549:SF2">
    <property type="entry name" value="MULTIDRUG RESISTANCE PROTEIN NORM-RELATED"/>
    <property type="match status" value="1"/>
</dbReference>
<protein>
    <recommendedName>
        <fullName evidence="3">Multidrug export protein MepA</fullName>
    </recommendedName>
</protein>
<dbReference type="CDD" id="cd13143">
    <property type="entry name" value="MATE_MepA_like"/>
    <property type="match status" value="1"/>
</dbReference>
<dbReference type="Pfam" id="PF01554">
    <property type="entry name" value="MatE"/>
    <property type="match status" value="2"/>
</dbReference>
<evidence type="ECO:0000256" key="10">
    <source>
        <dbReference type="SAM" id="Phobius"/>
    </source>
</evidence>
<sequence>MNTDNKFLHGSLPAVFLKTAAPIIFMMLVNGSFSLVDAYFLGTFVGANALVAVTSMFPVFIFLIAMSTLVSSGFSSVMARLLGAQKVSDAKDAFAQAITLSLVVAGVLILLFFIIGEPLTLALNNADIHLAQMSYLYVFIMIIGSPLMFVLTINSDSLRCEGHIPIMASASLMSVLLNGLFNYVLIVHMELGVAGSALGTILAQLCSMLLIIWFRSRKSSLVELKFLHFSRSRKHWKEFLAIGAPSSLTHLGFALSSGAIFYNLQIWGQGSYADTVGAYGILTRLMTFIYLPILGLSLGFQTIVGNNLGAKQYARVNASIKIALGAAFVYSLGWQLVIYFYHHKLGGLFVDDLGIIQEVSRISPAATMALFILGPMLIITMYFQAIGDAKRAGLLSMAKTYAFLLPLLFIMPFGFAEWGIWYAGPVAEVLGLLLTFIVLFHRQQSANYKFGLFKT</sequence>
<organism evidence="11 12">
    <name type="scientific">Paraglaciecola algarum</name>
    <dbReference type="NCBI Taxonomy" id="3050085"/>
    <lineage>
        <taxon>Bacteria</taxon>
        <taxon>Pseudomonadati</taxon>
        <taxon>Pseudomonadota</taxon>
        <taxon>Gammaproteobacteria</taxon>
        <taxon>Alteromonadales</taxon>
        <taxon>Alteromonadaceae</taxon>
        <taxon>Paraglaciecola</taxon>
    </lineage>
</organism>
<feature type="transmembrane region" description="Helical" evidence="10">
    <location>
        <begin position="192"/>
        <end position="214"/>
    </location>
</feature>
<dbReference type="PIRSF" id="PIRSF006603">
    <property type="entry name" value="DinF"/>
    <property type="match status" value="1"/>
</dbReference>
<reference evidence="11 12" key="1">
    <citation type="submission" date="2022-01" db="EMBL/GenBank/DDBJ databases">
        <title>Paraglaciecola sp. G1-23.</title>
        <authorList>
            <person name="Jin M.S."/>
            <person name="Han D.M."/>
            <person name="Kim H.M."/>
            <person name="Jeon C.O."/>
        </authorList>
    </citation>
    <scope>NUCLEOTIDE SEQUENCE [LARGE SCALE GENOMIC DNA]</scope>
    <source>
        <strain evidence="11 12">G1-23</strain>
    </source>
</reference>
<keyword evidence="12" id="KW-1185">Reference proteome</keyword>
<dbReference type="InterPro" id="IPR052031">
    <property type="entry name" value="Membrane_Transporter-Flippase"/>
</dbReference>
<feature type="transmembrane region" description="Helical" evidence="10">
    <location>
        <begin position="322"/>
        <end position="342"/>
    </location>
</feature>
<comment type="caution">
    <text evidence="11">The sequence shown here is derived from an EMBL/GenBank/DDBJ whole genome shotgun (WGS) entry which is preliminary data.</text>
</comment>
<feature type="transmembrane region" description="Helical" evidence="10">
    <location>
        <begin position="94"/>
        <end position="115"/>
    </location>
</feature>
<accession>A0ABS9D5P5</accession>
<dbReference type="InterPro" id="IPR048279">
    <property type="entry name" value="MdtK-like"/>
</dbReference>
<dbReference type="EMBL" id="JAKGAS010000004">
    <property type="protein sequence ID" value="MCF2948253.1"/>
    <property type="molecule type" value="Genomic_DNA"/>
</dbReference>
<feature type="transmembrane region" description="Helical" evidence="10">
    <location>
        <begin position="394"/>
        <end position="414"/>
    </location>
</feature>
<keyword evidence="5" id="KW-1003">Cell membrane</keyword>
<dbReference type="InterPro" id="IPR002528">
    <property type="entry name" value="MATE_fam"/>
</dbReference>
<evidence type="ECO:0000256" key="2">
    <source>
        <dbReference type="ARBA" id="ARBA00008417"/>
    </source>
</evidence>
<feature type="transmembrane region" description="Helical" evidence="10">
    <location>
        <begin position="420"/>
        <end position="440"/>
    </location>
</feature>
<evidence type="ECO:0000256" key="4">
    <source>
        <dbReference type="ARBA" id="ARBA00022448"/>
    </source>
</evidence>
<proteinExistence type="inferred from homology"/>
<dbReference type="NCBIfam" id="TIGR00797">
    <property type="entry name" value="matE"/>
    <property type="match status" value="1"/>
</dbReference>
<evidence type="ECO:0000256" key="8">
    <source>
        <dbReference type="ARBA" id="ARBA00023136"/>
    </source>
</evidence>
<keyword evidence="4" id="KW-0813">Transport</keyword>
<keyword evidence="6 10" id="KW-0812">Transmembrane</keyword>
<feature type="transmembrane region" description="Helical" evidence="10">
    <location>
        <begin position="362"/>
        <end position="382"/>
    </location>
</feature>
<dbReference type="InterPro" id="IPR045070">
    <property type="entry name" value="MATE_MepA-like"/>
</dbReference>